<dbReference type="PANTHER" id="PTHR37984">
    <property type="entry name" value="PROTEIN CBG26694"/>
    <property type="match status" value="1"/>
</dbReference>
<dbReference type="InterPro" id="IPR050951">
    <property type="entry name" value="Retrovirus_Pol_polyprotein"/>
</dbReference>
<proteinExistence type="predicted"/>
<keyword evidence="5" id="KW-0378">Hydrolase</keyword>
<evidence type="ECO:0000259" key="7">
    <source>
        <dbReference type="Pfam" id="PF17917"/>
    </source>
</evidence>
<evidence type="ECO:0000256" key="4">
    <source>
        <dbReference type="ARBA" id="ARBA00022759"/>
    </source>
</evidence>
<dbReference type="Pfam" id="PF17917">
    <property type="entry name" value="RT_RNaseH"/>
    <property type="match status" value="1"/>
</dbReference>
<sequence length="258" mass="29796">MVPTCTREAESFLGFANYHRTFIKHFAEKAFPLYQITGKKTFVWGPEQQSAFDKLKHSLVTTPVLTLPNTTDPFILDCDASINSIGAELSQVQDGQERVIAYSSFSLTPEQRRYCATRLELLAIVRFTRQFRHYLLGKQFRIRTDHNSLTWLLKFKQPTGQLARWLEELSQYDMVIEYRKAQNHQNADALSRMNLSDRPCSNFDINIKVTDLPCGGCHYCQIAHKNWIDFATNVDDVRPLSFKENITVNEPVNPPLVF</sequence>
<dbReference type="Proteomes" id="UP001347796">
    <property type="component" value="Unassembled WGS sequence"/>
</dbReference>
<evidence type="ECO:0000256" key="1">
    <source>
        <dbReference type="ARBA" id="ARBA00022679"/>
    </source>
</evidence>
<dbReference type="EMBL" id="JAZGQO010000007">
    <property type="protein sequence ID" value="KAK6181976.1"/>
    <property type="molecule type" value="Genomic_DNA"/>
</dbReference>
<accession>A0AAN8PYX6</accession>
<gene>
    <name evidence="8" type="ORF">SNE40_009751</name>
</gene>
<organism evidence="8 9">
    <name type="scientific">Patella caerulea</name>
    <name type="common">Rayed Mediterranean limpet</name>
    <dbReference type="NCBI Taxonomy" id="87958"/>
    <lineage>
        <taxon>Eukaryota</taxon>
        <taxon>Metazoa</taxon>
        <taxon>Spiralia</taxon>
        <taxon>Lophotrochozoa</taxon>
        <taxon>Mollusca</taxon>
        <taxon>Gastropoda</taxon>
        <taxon>Patellogastropoda</taxon>
        <taxon>Patelloidea</taxon>
        <taxon>Patellidae</taxon>
        <taxon>Patella</taxon>
    </lineage>
</organism>
<dbReference type="SUPFAM" id="SSF56672">
    <property type="entry name" value="DNA/RNA polymerases"/>
    <property type="match status" value="1"/>
</dbReference>
<dbReference type="InterPro" id="IPR041373">
    <property type="entry name" value="RT_RNaseH"/>
</dbReference>
<name>A0AAN8PYX6_PATCE</name>
<dbReference type="GO" id="GO:0003964">
    <property type="term" value="F:RNA-directed DNA polymerase activity"/>
    <property type="evidence" value="ECO:0007669"/>
    <property type="project" value="UniProtKB-KW"/>
</dbReference>
<protein>
    <recommendedName>
        <fullName evidence="7">Reverse transcriptase RNase H-like domain-containing protein</fullName>
    </recommendedName>
</protein>
<keyword evidence="6" id="KW-0695">RNA-directed DNA polymerase</keyword>
<evidence type="ECO:0000256" key="5">
    <source>
        <dbReference type="ARBA" id="ARBA00022801"/>
    </source>
</evidence>
<keyword evidence="4" id="KW-0255">Endonuclease</keyword>
<dbReference type="FunFam" id="3.10.20.370:FF:000001">
    <property type="entry name" value="Retrovirus-related Pol polyprotein from transposon 17.6-like protein"/>
    <property type="match status" value="1"/>
</dbReference>
<evidence type="ECO:0000256" key="2">
    <source>
        <dbReference type="ARBA" id="ARBA00022695"/>
    </source>
</evidence>
<evidence type="ECO:0000256" key="3">
    <source>
        <dbReference type="ARBA" id="ARBA00022722"/>
    </source>
</evidence>
<keyword evidence="9" id="KW-1185">Reference proteome</keyword>
<evidence type="ECO:0000313" key="8">
    <source>
        <dbReference type="EMBL" id="KAK6181976.1"/>
    </source>
</evidence>
<feature type="domain" description="Reverse transcriptase RNase H-like" evidence="7">
    <location>
        <begin position="71"/>
        <end position="172"/>
    </location>
</feature>
<dbReference type="GO" id="GO:0004519">
    <property type="term" value="F:endonuclease activity"/>
    <property type="evidence" value="ECO:0007669"/>
    <property type="project" value="UniProtKB-KW"/>
</dbReference>
<comment type="caution">
    <text evidence="8">The sequence shown here is derived from an EMBL/GenBank/DDBJ whole genome shotgun (WGS) entry which is preliminary data.</text>
</comment>
<evidence type="ECO:0000256" key="6">
    <source>
        <dbReference type="ARBA" id="ARBA00022918"/>
    </source>
</evidence>
<keyword evidence="3" id="KW-0540">Nuclease</keyword>
<keyword evidence="1" id="KW-0808">Transferase</keyword>
<dbReference type="Gene3D" id="3.30.70.270">
    <property type="match status" value="1"/>
</dbReference>
<evidence type="ECO:0000313" key="9">
    <source>
        <dbReference type="Proteomes" id="UP001347796"/>
    </source>
</evidence>
<dbReference type="InterPro" id="IPR043502">
    <property type="entry name" value="DNA/RNA_pol_sf"/>
</dbReference>
<dbReference type="FunFam" id="3.30.70.270:FF:000020">
    <property type="entry name" value="Transposon Tf2-6 polyprotein-like Protein"/>
    <property type="match status" value="1"/>
</dbReference>
<dbReference type="PANTHER" id="PTHR37984:SF5">
    <property type="entry name" value="PROTEIN NYNRIN-LIKE"/>
    <property type="match status" value="1"/>
</dbReference>
<keyword evidence="2" id="KW-0548">Nucleotidyltransferase</keyword>
<dbReference type="InterPro" id="IPR043128">
    <property type="entry name" value="Rev_trsase/Diguanyl_cyclase"/>
</dbReference>
<dbReference type="CDD" id="cd09274">
    <property type="entry name" value="RNase_HI_RT_Ty3"/>
    <property type="match status" value="1"/>
</dbReference>
<dbReference type="AlphaFoldDB" id="A0AAN8PYX6"/>
<dbReference type="Gene3D" id="3.10.20.370">
    <property type="match status" value="1"/>
</dbReference>
<reference evidence="8 9" key="1">
    <citation type="submission" date="2024-01" db="EMBL/GenBank/DDBJ databases">
        <title>The genome of the rayed Mediterranean limpet Patella caerulea (Linnaeus, 1758).</title>
        <authorList>
            <person name="Anh-Thu Weber A."/>
            <person name="Halstead-Nussloch G."/>
        </authorList>
    </citation>
    <scope>NUCLEOTIDE SEQUENCE [LARGE SCALE GENOMIC DNA]</scope>
    <source>
        <strain evidence="8">AATW-2023a</strain>
        <tissue evidence="8">Whole specimen</tissue>
    </source>
</reference>
<dbReference type="GO" id="GO:0016787">
    <property type="term" value="F:hydrolase activity"/>
    <property type="evidence" value="ECO:0007669"/>
    <property type="project" value="UniProtKB-KW"/>
</dbReference>